<feature type="domain" description="HTH merR-type" evidence="2">
    <location>
        <begin position="5"/>
        <end position="74"/>
    </location>
</feature>
<dbReference type="PANTHER" id="PTHR30204">
    <property type="entry name" value="REDOX-CYCLING DRUG-SENSING TRANSCRIPTIONAL ACTIVATOR SOXR"/>
    <property type="match status" value="1"/>
</dbReference>
<organism evidence="4 5">
    <name type="scientific">Microlunatus phosphovorus (strain ATCC 700054 / DSM 10555 / JCM 9379 / NBRC 101784 / NCIMB 13414 / VKM Ac-1990 / NM-1)</name>
    <dbReference type="NCBI Taxonomy" id="1032480"/>
    <lineage>
        <taxon>Bacteria</taxon>
        <taxon>Bacillati</taxon>
        <taxon>Actinomycetota</taxon>
        <taxon>Actinomycetes</taxon>
        <taxon>Propionibacteriales</taxon>
        <taxon>Propionibacteriaceae</taxon>
        <taxon>Microlunatus</taxon>
    </lineage>
</organism>
<dbReference type="InterPro" id="IPR004360">
    <property type="entry name" value="Glyas_Fos-R_dOase_dom"/>
</dbReference>
<gene>
    <name evidence="4" type="ordered locus">MLP_00800</name>
</gene>
<dbReference type="PROSITE" id="PS50937">
    <property type="entry name" value="HTH_MERR_2"/>
    <property type="match status" value="1"/>
</dbReference>
<dbReference type="InterPro" id="IPR047057">
    <property type="entry name" value="MerR_fam"/>
</dbReference>
<dbReference type="PROSITE" id="PS00552">
    <property type="entry name" value="HTH_MERR_1"/>
    <property type="match status" value="1"/>
</dbReference>
<dbReference type="InterPro" id="IPR029068">
    <property type="entry name" value="Glyas_Bleomycin-R_OHBP_Dase"/>
</dbReference>
<dbReference type="Gene3D" id="3.30.720.120">
    <property type="match status" value="1"/>
</dbReference>
<keyword evidence="1" id="KW-0238">DNA-binding</keyword>
<dbReference type="eggNOG" id="COG2764">
    <property type="taxonomic scope" value="Bacteria"/>
</dbReference>
<dbReference type="KEGG" id="mph:MLP_00800"/>
<dbReference type="STRING" id="1032480.MLP_00800"/>
<dbReference type="GO" id="GO:0003677">
    <property type="term" value="F:DNA binding"/>
    <property type="evidence" value="ECO:0007669"/>
    <property type="project" value="UniProtKB-KW"/>
</dbReference>
<dbReference type="eggNOG" id="COG0789">
    <property type="taxonomic scope" value="Bacteria"/>
</dbReference>
<dbReference type="Gene3D" id="3.30.720.110">
    <property type="match status" value="1"/>
</dbReference>
<dbReference type="SUPFAM" id="SSF46955">
    <property type="entry name" value="Putative DNA-binding domain"/>
    <property type="match status" value="1"/>
</dbReference>
<evidence type="ECO:0000256" key="1">
    <source>
        <dbReference type="ARBA" id="ARBA00023125"/>
    </source>
</evidence>
<name>F5XGI7_MICPN</name>
<evidence type="ECO:0000259" key="3">
    <source>
        <dbReference type="PROSITE" id="PS51819"/>
    </source>
</evidence>
<dbReference type="SUPFAM" id="SSF54593">
    <property type="entry name" value="Glyoxalase/Bleomycin resistance protein/Dihydroxybiphenyl dioxygenase"/>
    <property type="match status" value="1"/>
</dbReference>
<dbReference type="InterPro" id="IPR037523">
    <property type="entry name" value="VOC_core"/>
</dbReference>
<dbReference type="InterPro" id="IPR009061">
    <property type="entry name" value="DNA-bd_dom_put_sf"/>
</dbReference>
<keyword evidence="5" id="KW-1185">Reference proteome</keyword>
<dbReference type="OrthoDB" id="9809391at2"/>
<evidence type="ECO:0000313" key="5">
    <source>
        <dbReference type="Proteomes" id="UP000007947"/>
    </source>
</evidence>
<dbReference type="Gene3D" id="1.10.1660.10">
    <property type="match status" value="1"/>
</dbReference>
<dbReference type="PROSITE" id="PS51819">
    <property type="entry name" value="VOC"/>
    <property type="match status" value="1"/>
</dbReference>
<dbReference type="AlphaFoldDB" id="F5XGI7"/>
<accession>F5XGI7</accession>
<dbReference type="RefSeq" id="WP_013860983.1">
    <property type="nucleotide sequence ID" value="NC_015635.1"/>
</dbReference>
<dbReference type="HOGENOM" id="CLU_1048938_0_0_11"/>
<evidence type="ECO:0000259" key="2">
    <source>
        <dbReference type="PROSITE" id="PS50937"/>
    </source>
</evidence>
<dbReference type="PANTHER" id="PTHR30204:SF96">
    <property type="entry name" value="CHROMOSOME-ANCHORING PROTEIN RACA"/>
    <property type="match status" value="1"/>
</dbReference>
<sequence length="265" mass="29253">MNERHWRIGDVARATGLSVRTLRYYESEGLVTPSGRLPSGHRVYSLDDVTRLYRVCVLRRLGRPIAAIPTLVDAPDADLTGSIDAHLAELDERLAALGRERDRVLAVRRSLAERPVGDRELMSLLDDIGDSDAAARQRIVLLVYDDIAAAHDFLVTVFGFSPGRLDRDAQGRVTHGEVHVGDGVVWLHRVAPEHRLASPRDLGASTHCMAVLVDDVDRHAERVRGAGGTIVGEPVDQDYGYREYSALDCEGGLWSFMQPLEGETK</sequence>
<proteinExistence type="predicted"/>
<dbReference type="InterPro" id="IPR000551">
    <property type="entry name" value="MerR-type_HTH_dom"/>
</dbReference>
<protein>
    <submittedName>
        <fullName evidence="4">MerR family transcriptional regulator</fullName>
    </submittedName>
</protein>
<evidence type="ECO:0000313" key="4">
    <source>
        <dbReference type="EMBL" id="BAK33094.1"/>
    </source>
</evidence>
<dbReference type="PRINTS" id="PR00040">
    <property type="entry name" value="HTHMERR"/>
</dbReference>
<feature type="domain" description="VOC" evidence="3">
    <location>
        <begin position="135"/>
        <end position="259"/>
    </location>
</feature>
<dbReference type="SMART" id="SM00422">
    <property type="entry name" value="HTH_MERR"/>
    <property type="match status" value="1"/>
</dbReference>
<dbReference type="GO" id="GO:0003700">
    <property type="term" value="F:DNA-binding transcription factor activity"/>
    <property type="evidence" value="ECO:0007669"/>
    <property type="project" value="InterPro"/>
</dbReference>
<dbReference type="Pfam" id="PF13411">
    <property type="entry name" value="MerR_1"/>
    <property type="match status" value="1"/>
</dbReference>
<dbReference type="EMBL" id="AP012204">
    <property type="protein sequence ID" value="BAK33094.1"/>
    <property type="molecule type" value="Genomic_DNA"/>
</dbReference>
<dbReference type="Proteomes" id="UP000007947">
    <property type="component" value="Chromosome"/>
</dbReference>
<reference evidence="4 5" key="1">
    <citation type="submission" date="2011-05" db="EMBL/GenBank/DDBJ databases">
        <title>Whole genome sequence of Microlunatus phosphovorus NM-1.</title>
        <authorList>
            <person name="Hosoyama A."/>
            <person name="Sasaki K."/>
            <person name="Harada T."/>
            <person name="Igarashi R."/>
            <person name="Kawakoshi A."/>
            <person name="Sasagawa M."/>
            <person name="Fukada J."/>
            <person name="Nakamura S."/>
            <person name="Katano Y."/>
            <person name="Hanada S."/>
            <person name="Kamagata Y."/>
            <person name="Nakamura N."/>
            <person name="Yamazaki S."/>
            <person name="Fujita N."/>
        </authorList>
    </citation>
    <scope>NUCLEOTIDE SEQUENCE [LARGE SCALE GENOMIC DNA]</scope>
    <source>
        <strain evidence="5">ATCC 700054 / DSM 10555 / JCM 9379 / NBRC 101784 / NCIMB 13414 / VKM Ac-1990 / NM-1</strain>
    </source>
</reference>
<dbReference type="Pfam" id="PF00903">
    <property type="entry name" value="Glyoxalase"/>
    <property type="match status" value="1"/>
</dbReference>